<feature type="active site" evidence="4">
    <location>
        <position position="16"/>
    </location>
</feature>
<dbReference type="Proteomes" id="UP001605918">
    <property type="component" value="Unassembled WGS sequence"/>
</dbReference>
<protein>
    <recommendedName>
        <fullName evidence="2">protein-glutamate methylesterase</fullName>
        <ecNumber evidence="2">3.1.1.61</ecNumber>
    </recommendedName>
</protein>
<dbReference type="SUPFAM" id="SSF52738">
    <property type="entry name" value="Methylesterase CheB, C-terminal domain"/>
    <property type="match status" value="1"/>
</dbReference>
<reference evidence="6 7" key="1">
    <citation type="submission" date="2024-10" db="EMBL/GenBank/DDBJ databases">
        <title>Whole genome of Pseudomonas sp Strain RB5.</title>
        <authorList>
            <person name="Selami N."/>
        </authorList>
    </citation>
    <scope>NUCLEOTIDE SEQUENCE [LARGE SCALE GENOMIC DNA]</scope>
    <source>
        <strain evidence="6 7">RB5</strain>
    </source>
</reference>
<dbReference type="EC" id="3.1.1.61" evidence="2"/>
<evidence type="ECO:0000313" key="7">
    <source>
        <dbReference type="Proteomes" id="UP001605918"/>
    </source>
</evidence>
<dbReference type="InterPro" id="IPR000673">
    <property type="entry name" value="Sig_transdc_resp-reg_Me-estase"/>
</dbReference>
<dbReference type="InterPro" id="IPR011247">
    <property type="entry name" value="Chemotax_prot-Glu_Me-esterase"/>
</dbReference>
<accession>A0ABW7DEA1</accession>
<dbReference type="PANTHER" id="PTHR42872">
    <property type="entry name" value="PROTEIN-GLUTAMATE METHYLESTERASE/PROTEIN-GLUTAMINE GLUTAMINASE"/>
    <property type="match status" value="1"/>
</dbReference>
<comment type="caution">
    <text evidence="6">The sequence shown here is derived from an EMBL/GenBank/DDBJ whole genome shotgun (WGS) entry which is preliminary data.</text>
</comment>
<keyword evidence="1 4" id="KW-0378">Hydrolase</keyword>
<feature type="domain" description="CheB-type methylesterase" evidence="5">
    <location>
        <begin position="4"/>
        <end position="192"/>
    </location>
</feature>
<feature type="active site" evidence="4">
    <location>
        <position position="134"/>
    </location>
</feature>
<gene>
    <name evidence="6" type="ORF">ACGSLL_16185</name>
</gene>
<name>A0ABW7DEA1_9PSED</name>
<dbReference type="PIRSF" id="PIRSF036461">
    <property type="entry name" value="Chmtx_methlestr"/>
    <property type="match status" value="1"/>
</dbReference>
<evidence type="ECO:0000256" key="1">
    <source>
        <dbReference type="ARBA" id="ARBA00022801"/>
    </source>
</evidence>
<evidence type="ECO:0000256" key="2">
    <source>
        <dbReference type="ARBA" id="ARBA00039140"/>
    </source>
</evidence>
<dbReference type="Gene3D" id="3.40.50.180">
    <property type="entry name" value="Methylesterase CheB, C-terminal domain"/>
    <property type="match status" value="1"/>
</dbReference>
<dbReference type="PROSITE" id="PS50122">
    <property type="entry name" value="CHEB"/>
    <property type="match status" value="1"/>
</dbReference>
<evidence type="ECO:0000256" key="3">
    <source>
        <dbReference type="ARBA" id="ARBA00048267"/>
    </source>
</evidence>
<dbReference type="PANTHER" id="PTHR42872:SF6">
    <property type="entry name" value="PROTEIN-GLUTAMATE METHYLESTERASE_PROTEIN-GLUTAMINE GLUTAMINASE"/>
    <property type="match status" value="1"/>
</dbReference>
<comment type="catalytic activity">
    <reaction evidence="3">
        <text>[protein]-L-glutamate 5-O-methyl ester + H2O = L-glutamyl-[protein] + methanol + H(+)</text>
        <dbReference type="Rhea" id="RHEA:23236"/>
        <dbReference type="Rhea" id="RHEA-COMP:10208"/>
        <dbReference type="Rhea" id="RHEA-COMP:10311"/>
        <dbReference type="ChEBI" id="CHEBI:15377"/>
        <dbReference type="ChEBI" id="CHEBI:15378"/>
        <dbReference type="ChEBI" id="CHEBI:17790"/>
        <dbReference type="ChEBI" id="CHEBI:29973"/>
        <dbReference type="ChEBI" id="CHEBI:82795"/>
        <dbReference type="EC" id="3.1.1.61"/>
    </reaction>
</comment>
<keyword evidence="7" id="KW-1185">Reference proteome</keyword>
<dbReference type="InterPro" id="IPR035909">
    <property type="entry name" value="CheB_C"/>
</dbReference>
<evidence type="ECO:0000313" key="6">
    <source>
        <dbReference type="EMBL" id="MFG6205901.1"/>
    </source>
</evidence>
<evidence type="ECO:0000256" key="4">
    <source>
        <dbReference type="PROSITE-ProRule" id="PRU00050"/>
    </source>
</evidence>
<evidence type="ECO:0000259" key="5">
    <source>
        <dbReference type="PROSITE" id="PS50122"/>
    </source>
</evidence>
<organism evidence="6 7">
    <name type="scientific">Pseudomonas retamae</name>
    <dbReference type="NCBI Taxonomy" id="702110"/>
    <lineage>
        <taxon>Bacteria</taxon>
        <taxon>Pseudomonadati</taxon>
        <taxon>Pseudomonadota</taxon>
        <taxon>Gammaproteobacteria</taxon>
        <taxon>Pseudomonadales</taxon>
        <taxon>Pseudomonadaceae</taxon>
        <taxon>Pseudomonas</taxon>
    </lineage>
</organism>
<proteinExistence type="predicted"/>
<dbReference type="RefSeq" id="WP_394507071.1">
    <property type="nucleotide sequence ID" value="NZ_JBIEIL010000007.1"/>
</dbReference>
<sequence>MNQHKPVEQIIVIGVSSGGLAALRVLLEQFPRDLPAAVFITMHIGDQPSLLPSLLTHTSSLDISFAASGARPANGCVYIAPPDKHLLIKRDTLQLVRSAKENHARPAIDPMFRSAATSYGDRTIGVLLTGELDDGVVGLQAIKAYGGQVFVQDPDTAEAPSMPRNALRHVQVDVCLPLNTLGTALVQTVRQRADGAHSSEPPPRIEPFATENDLTENLSRGGAYALDAVGKVAGMSCPDCGGALWEVGETPPRYRCHTGHAYTSRALFEAQNETVEEALWVAIRTLHEKQLLLGRLIQSSKDHGRTSALKEYELTSEGLESHKDTLRGLLTNLRSVE</sequence>
<keyword evidence="4" id="KW-0145">Chemotaxis</keyword>
<feature type="active site" evidence="4">
    <location>
        <position position="43"/>
    </location>
</feature>
<dbReference type="CDD" id="cd16433">
    <property type="entry name" value="CheB"/>
    <property type="match status" value="1"/>
</dbReference>
<dbReference type="Pfam" id="PF01339">
    <property type="entry name" value="CheB_methylest"/>
    <property type="match status" value="1"/>
</dbReference>
<dbReference type="EMBL" id="JBIEIL010000007">
    <property type="protein sequence ID" value="MFG6205901.1"/>
    <property type="molecule type" value="Genomic_DNA"/>
</dbReference>